<dbReference type="InterPro" id="IPR029026">
    <property type="entry name" value="tRNA_m1G_MTases_N"/>
</dbReference>
<reference evidence="7" key="1">
    <citation type="journal article" date="2014" name="Genome Biol. Evol.">
        <title>Pangenome evidence for extensive interdomain horizontal transfer affecting lineage core and shell genes in uncultured planktonic thaumarchaeota and euryarchaeota.</title>
        <authorList>
            <person name="Deschamps P."/>
            <person name="Zivanovic Y."/>
            <person name="Moreira D."/>
            <person name="Rodriguez-Valera F."/>
            <person name="Lopez-Garcia P."/>
        </authorList>
    </citation>
    <scope>NUCLEOTIDE SEQUENCE</scope>
</reference>
<dbReference type="Pfam" id="PF04013">
    <property type="entry name" value="Methyltrn_RNA_2"/>
    <property type="match status" value="1"/>
</dbReference>
<keyword evidence="4 6" id="KW-0949">S-adenosyl-L-methionine</keyword>
<proteinExistence type="inferred from homology"/>
<dbReference type="GO" id="GO:0005737">
    <property type="term" value="C:cytoplasm"/>
    <property type="evidence" value="ECO:0007669"/>
    <property type="project" value="UniProtKB-SubCell"/>
</dbReference>
<protein>
    <recommendedName>
        <fullName evidence="6">tRNA (pseudouridine(54)-N(1))-methyltransferase</fullName>
        <ecNumber evidence="6">2.1.1.257</ecNumber>
    </recommendedName>
</protein>
<dbReference type="InterPro" id="IPR007158">
    <property type="entry name" value="TrmY"/>
</dbReference>
<comment type="function">
    <text evidence="6">Specifically catalyzes the N1-methylation of pseudouridine at position 54 (Psi54) in tRNAs.</text>
</comment>
<dbReference type="AlphaFoldDB" id="A0A075G0U0"/>
<name>A0A075G0U0_9EURY</name>
<dbReference type="EMBL" id="KF900498">
    <property type="protein sequence ID" value="AIE97104.1"/>
    <property type="molecule type" value="Genomic_DNA"/>
</dbReference>
<dbReference type="Gene3D" id="3.40.1280.10">
    <property type="match status" value="1"/>
</dbReference>
<organism evidence="7">
    <name type="scientific">uncultured marine group II/III euryarchaeote AD1000_91_C10</name>
    <dbReference type="NCBI Taxonomy" id="1457825"/>
    <lineage>
        <taxon>Archaea</taxon>
        <taxon>Methanobacteriati</taxon>
        <taxon>Methanobacteriota</taxon>
        <taxon>environmental samples</taxon>
    </lineage>
</organism>
<dbReference type="CDD" id="cd18087">
    <property type="entry name" value="TrmY-like"/>
    <property type="match status" value="1"/>
</dbReference>
<comment type="catalytic activity">
    <reaction evidence="6">
        <text>pseudouridine(54) in tRNA + S-adenosyl-L-methionine = N(1)-methylpseudouridine(54) in tRNA + S-adenosyl-L-homocysteine + H(+)</text>
        <dbReference type="Rhea" id="RHEA:55292"/>
        <dbReference type="Rhea" id="RHEA-COMP:14140"/>
        <dbReference type="Rhea" id="RHEA-COMP:14141"/>
        <dbReference type="ChEBI" id="CHEBI:15378"/>
        <dbReference type="ChEBI" id="CHEBI:57856"/>
        <dbReference type="ChEBI" id="CHEBI:59789"/>
        <dbReference type="ChEBI" id="CHEBI:65314"/>
        <dbReference type="ChEBI" id="CHEBI:74890"/>
        <dbReference type="EC" id="2.1.1.257"/>
    </reaction>
</comment>
<gene>
    <name evidence="6 7" type="primary">trmY</name>
</gene>
<dbReference type="HAMAP" id="MF_00587">
    <property type="entry name" value="tRNA_methyltr_TrmY"/>
    <property type="match status" value="1"/>
</dbReference>
<evidence type="ECO:0000256" key="5">
    <source>
        <dbReference type="ARBA" id="ARBA00022694"/>
    </source>
</evidence>
<keyword evidence="5 6" id="KW-0819">tRNA processing</keyword>
<feature type="binding site" evidence="6">
    <location>
        <position position="130"/>
    </location>
    <ligand>
        <name>S-adenosyl-L-methionine</name>
        <dbReference type="ChEBI" id="CHEBI:59789"/>
    </ligand>
</feature>
<comment type="subunit">
    <text evidence="6">Homodimer.</text>
</comment>
<feature type="binding site" evidence="6">
    <location>
        <position position="179"/>
    </location>
    <ligand>
        <name>S-adenosyl-L-methionine</name>
        <dbReference type="ChEBI" id="CHEBI:59789"/>
    </ligand>
</feature>
<evidence type="ECO:0000256" key="2">
    <source>
        <dbReference type="ARBA" id="ARBA00022603"/>
    </source>
</evidence>
<evidence type="ECO:0000256" key="3">
    <source>
        <dbReference type="ARBA" id="ARBA00022679"/>
    </source>
</evidence>
<evidence type="ECO:0000256" key="4">
    <source>
        <dbReference type="ARBA" id="ARBA00022691"/>
    </source>
</evidence>
<sequence length="195" mass="21477">MAERNFIIIGHRAHTAADWKLNDICGGAGRMDILARCVTSALCESHGIRKDTDVWLVLKGPPNNPLSIHFSGKNIKYLNPDERSTAALIRNALIKSKKIEESFETSPGITVHLKDLPEILDFLPQPIVLLSEDGETKFPPLPSTFVLGDDTDLSKDEISSLRKHLNLSLGKKSLLTSSCIILLHSNYDFSSGTQS</sequence>
<comment type="similarity">
    <text evidence="6">Belongs to the methyltransferase superfamily. TrmY family.</text>
</comment>
<evidence type="ECO:0000256" key="1">
    <source>
        <dbReference type="ARBA" id="ARBA00022490"/>
    </source>
</evidence>
<dbReference type="PANTHER" id="PTHR40703">
    <property type="entry name" value="TRNA (PSEUDOURIDINE(54)-N(1))-METHYLTRANSFERASE"/>
    <property type="match status" value="1"/>
</dbReference>
<evidence type="ECO:0000256" key="6">
    <source>
        <dbReference type="HAMAP-Rule" id="MF_00587"/>
    </source>
</evidence>
<feature type="binding site" evidence="6">
    <location>
        <position position="148"/>
    </location>
    <ligand>
        <name>S-adenosyl-L-methionine</name>
        <dbReference type="ChEBI" id="CHEBI:59789"/>
    </ligand>
</feature>
<dbReference type="SUPFAM" id="SSF75217">
    <property type="entry name" value="alpha/beta knot"/>
    <property type="match status" value="1"/>
</dbReference>
<dbReference type="PANTHER" id="PTHR40703:SF1">
    <property type="entry name" value="TRNA (PSEUDOURIDINE(54)-N(1))-METHYLTRANSFERASE"/>
    <property type="match status" value="1"/>
</dbReference>
<keyword evidence="1 6" id="KW-0963">Cytoplasm</keyword>
<dbReference type="GO" id="GO:0008175">
    <property type="term" value="F:tRNA methyltransferase activity"/>
    <property type="evidence" value="ECO:0007669"/>
    <property type="project" value="UniProtKB-UniRule"/>
</dbReference>
<comment type="caution">
    <text evidence="6">Lacks conserved residue(s) required for the propagation of feature annotation.</text>
</comment>
<evidence type="ECO:0000313" key="7">
    <source>
        <dbReference type="EMBL" id="AIE97104.1"/>
    </source>
</evidence>
<accession>A0A075G0U0</accession>
<keyword evidence="2 6" id="KW-0489">Methyltransferase</keyword>
<dbReference type="GO" id="GO:0008757">
    <property type="term" value="F:S-adenosylmethionine-dependent methyltransferase activity"/>
    <property type="evidence" value="ECO:0007669"/>
    <property type="project" value="UniProtKB-UniRule"/>
</dbReference>
<comment type="subcellular location">
    <subcellularLocation>
        <location evidence="6">Cytoplasm</location>
    </subcellularLocation>
</comment>
<keyword evidence="3 6" id="KW-0808">Transferase</keyword>
<dbReference type="GO" id="GO:0030488">
    <property type="term" value="P:tRNA methylation"/>
    <property type="evidence" value="ECO:0007669"/>
    <property type="project" value="UniProtKB-UniRule"/>
</dbReference>
<dbReference type="EC" id="2.1.1.257" evidence="6"/>
<dbReference type="InterPro" id="IPR029028">
    <property type="entry name" value="Alpha/beta_knot_MTases"/>
</dbReference>